<dbReference type="EMBL" id="BART01027615">
    <property type="protein sequence ID" value="GAG95229.1"/>
    <property type="molecule type" value="Genomic_DNA"/>
</dbReference>
<dbReference type="InterPro" id="IPR050259">
    <property type="entry name" value="SDR"/>
</dbReference>
<dbReference type="AlphaFoldDB" id="X1BH25"/>
<accession>X1BH25</accession>
<evidence type="ECO:0008006" key="3">
    <source>
        <dbReference type="Google" id="ProtNLM"/>
    </source>
</evidence>
<evidence type="ECO:0000256" key="1">
    <source>
        <dbReference type="ARBA" id="ARBA00006484"/>
    </source>
</evidence>
<dbReference type="Gene3D" id="3.40.50.720">
    <property type="entry name" value="NAD(P)-binding Rossmann-like Domain"/>
    <property type="match status" value="1"/>
</dbReference>
<dbReference type="InterPro" id="IPR002347">
    <property type="entry name" value="SDR_fam"/>
</dbReference>
<dbReference type="SUPFAM" id="SSF51735">
    <property type="entry name" value="NAD(P)-binding Rossmann-fold domains"/>
    <property type="match status" value="1"/>
</dbReference>
<dbReference type="PRINTS" id="PR00081">
    <property type="entry name" value="GDHRDH"/>
</dbReference>
<dbReference type="Pfam" id="PF13561">
    <property type="entry name" value="adh_short_C2"/>
    <property type="match status" value="1"/>
</dbReference>
<dbReference type="PANTHER" id="PTHR42879">
    <property type="entry name" value="3-OXOACYL-(ACYL-CARRIER-PROTEIN) REDUCTASE"/>
    <property type="match status" value="1"/>
</dbReference>
<evidence type="ECO:0000313" key="2">
    <source>
        <dbReference type="EMBL" id="GAG95229.1"/>
    </source>
</evidence>
<gene>
    <name evidence="2" type="ORF">S01H4_48918</name>
</gene>
<name>X1BH25_9ZZZZ</name>
<organism evidence="2">
    <name type="scientific">marine sediment metagenome</name>
    <dbReference type="NCBI Taxonomy" id="412755"/>
    <lineage>
        <taxon>unclassified sequences</taxon>
        <taxon>metagenomes</taxon>
        <taxon>ecological metagenomes</taxon>
    </lineage>
</organism>
<dbReference type="PANTHER" id="PTHR42879:SF2">
    <property type="entry name" value="3-OXOACYL-[ACYL-CARRIER-PROTEIN] REDUCTASE FABG"/>
    <property type="match status" value="1"/>
</dbReference>
<comment type="caution">
    <text evidence="2">The sequence shown here is derived from an EMBL/GenBank/DDBJ whole genome shotgun (WGS) entry which is preliminary data.</text>
</comment>
<comment type="similarity">
    <text evidence="1">Belongs to the short-chain dehydrogenases/reductases (SDR) family.</text>
</comment>
<dbReference type="InterPro" id="IPR036291">
    <property type="entry name" value="NAD(P)-bd_dom_sf"/>
</dbReference>
<protein>
    <recommendedName>
        <fullName evidence="3">SDR family oxidoreductase</fullName>
    </recommendedName>
</protein>
<reference evidence="2" key="1">
    <citation type="journal article" date="2014" name="Front. Microbiol.">
        <title>High frequency of phylogenetically diverse reductive dehalogenase-homologous genes in deep subseafloor sedimentary metagenomes.</title>
        <authorList>
            <person name="Kawai M."/>
            <person name="Futagami T."/>
            <person name="Toyoda A."/>
            <person name="Takaki Y."/>
            <person name="Nishi S."/>
            <person name="Hori S."/>
            <person name="Arai W."/>
            <person name="Tsubouchi T."/>
            <person name="Morono Y."/>
            <person name="Uchiyama I."/>
            <person name="Ito T."/>
            <person name="Fujiyama A."/>
            <person name="Inagaki F."/>
            <person name="Takami H."/>
        </authorList>
    </citation>
    <scope>NUCLEOTIDE SEQUENCE</scope>
    <source>
        <strain evidence="2">Expedition CK06-06</strain>
    </source>
</reference>
<sequence length="84" mass="9069">ELGPANITVNAICPGIFLTPIYNNDPGFIREWIKLRNIKLPIDKIGEASQVADVALFLASPASDYITGQNIILDGGMTISINKL</sequence>
<feature type="non-terminal residue" evidence="2">
    <location>
        <position position="1"/>
    </location>
</feature>
<proteinExistence type="inferred from homology"/>